<sequence length="344" mass="39450">MMNPKELKVRLNKVNEELRKKARISECFHHKKEECKGEIKLAHSIQRNGRLSIIEGDVNGNKSIYSFTEVDINLSSHQLELKPIGKAKASTFFGFCDYHDSTLFSPIENKMFDDSDKHCFLHCYRAFAHSQHMKIQQLKAFTSDAEFNKFQAFHLAGRIEGTKIGIANGERVRRRLEQLLDNEDYSGLEYFTIVYDQLFPIASSAAFTPKFAPKSNKKLNYSISSLETYEPVFFTVLPDFEQTIVIMGCLPEHKRSVQFIDEFDSLPSFQQNKVLSSILIGVVENTFIAPALYEALGDAGKRQLIKELEETSMFAPTIYKSLFKSNLNFFQPKYAATNLRIAYN</sequence>
<keyword evidence="2" id="KW-1185">Reference proteome</keyword>
<gene>
    <name evidence="1" type="ORF">F0P94_13320</name>
</gene>
<accession>A0A5N1IQH8</accession>
<comment type="caution">
    <text evidence="1">The sequence shown here is derived from an EMBL/GenBank/DDBJ whole genome shotgun (WGS) entry which is preliminary data.</text>
</comment>
<dbReference type="AlphaFoldDB" id="A0A5N1IQH8"/>
<proteinExistence type="predicted"/>
<evidence type="ECO:0000313" key="1">
    <source>
        <dbReference type="EMBL" id="KAA9331785.1"/>
    </source>
</evidence>
<dbReference type="Proteomes" id="UP000326570">
    <property type="component" value="Unassembled WGS sequence"/>
</dbReference>
<reference evidence="1 2" key="1">
    <citation type="submission" date="2019-09" db="EMBL/GenBank/DDBJ databases">
        <title>Genome sequence of Adhaeribacter sp. M2.</title>
        <authorList>
            <person name="Srinivasan S."/>
        </authorList>
    </citation>
    <scope>NUCLEOTIDE SEQUENCE [LARGE SCALE GENOMIC DNA]</scope>
    <source>
        <strain evidence="1 2">M2</strain>
    </source>
</reference>
<organism evidence="1 2">
    <name type="scientific">Adhaeribacter soli</name>
    <dbReference type="NCBI Taxonomy" id="2607655"/>
    <lineage>
        <taxon>Bacteria</taxon>
        <taxon>Pseudomonadati</taxon>
        <taxon>Bacteroidota</taxon>
        <taxon>Cytophagia</taxon>
        <taxon>Cytophagales</taxon>
        <taxon>Hymenobacteraceae</taxon>
        <taxon>Adhaeribacter</taxon>
    </lineage>
</organism>
<protein>
    <submittedName>
        <fullName evidence="1">Uncharacterized protein</fullName>
    </submittedName>
</protein>
<dbReference type="RefSeq" id="WP_150904395.1">
    <property type="nucleotide sequence ID" value="NZ_VTWT01000007.1"/>
</dbReference>
<dbReference type="EMBL" id="VTWT01000007">
    <property type="protein sequence ID" value="KAA9331785.1"/>
    <property type="molecule type" value="Genomic_DNA"/>
</dbReference>
<evidence type="ECO:0000313" key="2">
    <source>
        <dbReference type="Proteomes" id="UP000326570"/>
    </source>
</evidence>
<name>A0A5N1IQH8_9BACT</name>